<feature type="domain" description="BART" evidence="13">
    <location>
        <begin position="46"/>
        <end position="156"/>
    </location>
</feature>
<dbReference type="GO" id="GO:0005813">
    <property type="term" value="C:centrosome"/>
    <property type="evidence" value="ECO:0007669"/>
    <property type="project" value="UniProtKB-SubCell"/>
</dbReference>
<comment type="similarity">
    <text evidence="5">Belongs to the ARL2BP family.</text>
</comment>
<comment type="subcellular location">
    <subcellularLocation>
        <location evidence="1">Cytoplasm</location>
        <location evidence="1">Cytoskeleton</location>
        <location evidence="1">Cilium basal body</location>
    </subcellularLocation>
    <subcellularLocation>
        <location evidence="3">Cytoplasm</location>
        <location evidence="3">Cytoskeleton</location>
        <location evidence="3">Microtubule organizing center</location>
        <location evidence="3">Centrosome</location>
    </subcellularLocation>
    <subcellularLocation>
        <location evidence="4">Mitochondrion intermembrane space</location>
    </subcellularLocation>
    <subcellularLocation>
        <location evidence="2">Nucleus</location>
    </subcellularLocation>
</comment>
<evidence type="ECO:0000256" key="11">
    <source>
        <dbReference type="ARBA" id="ARBA00023242"/>
    </source>
</evidence>
<dbReference type="InterPro" id="IPR023379">
    <property type="entry name" value="BART_dom"/>
</dbReference>
<evidence type="ECO:0000256" key="3">
    <source>
        <dbReference type="ARBA" id="ARBA00004300"/>
    </source>
</evidence>
<keyword evidence="9" id="KW-0496">Mitochondrion</keyword>
<evidence type="ECO:0000256" key="2">
    <source>
        <dbReference type="ARBA" id="ARBA00004123"/>
    </source>
</evidence>
<dbReference type="InterPro" id="IPR042541">
    <property type="entry name" value="BART_sf"/>
</dbReference>
<protein>
    <recommendedName>
        <fullName evidence="6">ADP-ribosylation factor-like protein 2-binding protein</fullName>
    </recommendedName>
</protein>
<dbReference type="PANTHER" id="PTHR15487:SF4">
    <property type="entry name" value="ADP-RIBOSYLATION FACTOR-LIKE PROTEIN 2-BINDING PROTEIN"/>
    <property type="match status" value="1"/>
</dbReference>
<dbReference type="InterPro" id="IPR038849">
    <property type="entry name" value="ARL2BP"/>
</dbReference>
<dbReference type="GO" id="GO:0005758">
    <property type="term" value="C:mitochondrial intermembrane space"/>
    <property type="evidence" value="ECO:0007669"/>
    <property type="project" value="UniProtKB-SubCell"/>
</dbReference>
<keyword evidence="11" id="KW-0539">Nucleus</keyword>
<evidence type="ECO:0000256" key="1">
    <source>
        <dbReference type="ARBA" id="ARBA00004120"/>
    </source>
</evidence>
<dbReference type="EMBL" id="FR824129">
    <property type="protein sequence ID" value="CCA20017.1"/>
    <property type="molecule type" value="Genomic_DNA"/>
</dbReference>
<dbReference type="GO" id="GO:0005634">
    <property type="term" value="C:nucleus"/>
    <property type="evidence" value="ECO:0007669"/>
    <property type="project" value="UniProtKB-SubCell"/>
</dbReference>
<dbReference type="Pfam" id="PF11527">
    <property type="entry name" value="ARL2_Bind_BART"/>
    <property type="match status" value="1"/>
</dbReference>
<gene>
    <name evidence="14" type="primary">AlNc14C84G5419</name>
    <name evidence="14" type="ORF">ALNC14_061600</name>
</gene>
<dbReference type="GO" id="GO:0051457">
    <property type="term" value="P:maintenance of protein location in nucleus"/>
    <property type="evidence" value="ECO:0007669"/>
    <property type="project" value="TreeGrafter"/>
</dbReference>
<accession>F0WFN5</accession>
<sequence length="174" mass="20126">MLRLFKDQPLVPFAEMASFEPEFIDSTEDEIFSANVGSENDEINKFDLIIGCLQDLLIDSQFVGLQQDFCLNHCEIFENKCENKLVYSQIFQQYTDLIERFIQCRLSEQIEGFSMNELTMQLERHEDEIPDDIVDVLLSFSDFEEFKSLMLSYKQNETPCFEIQGGALITGVAS</sequence>
<evidence type="ECO:0000256" key="5">
    <source>
        <dbReference type="ARBA" id="ARBA00009880"/>
    </source>
</evidence>
<dbReference type="HOGENOM" id="CLU_112245_0_0_1"/>
<evidence type="ECO:0000256" key="6">
    <source>
        <dbReference type="ARBA" id="ARBA00014849"/>
    </source>
</evidence>
<evidence type="ECO:0000256" key="12">
    <source>
        <dbReference type="ARBA" id="ARBA00023273"/>
    </source>
</evidence>
<evidence type="ECO:0000256" key="7">
    <source>
        <dbReference type="ARBA" id="ARBA00022490"/>
    </source>
</evidence>
<keyword evidence="12" id="KW-0966">Cell projection</keyword>
<proteinExistence type="inferred from homology"/>
<evidence type="ECO:0000256" key="9">
    <source>
        <dbReference type="ARBA" id="ARBA00023128"/>
    </source>
</evidence>
<keyword evidence="7" id="KW-0963">Cytoplasm</keyword>
<evidence type="ECO:0000313" key="14">
    <source>
        <dbReference type="EMBL" id="CCA20017.1"/>
    </source>
</evidence>
<evidence type="ECO:0000256" key="10">
    <source>
        <dbReference type="ARBA" id="ARBA00023212"/>
    </source>
</evidence>
<evidence type="ECO:0000256" key="8">
    <source>
        <dbReference type="ARBA" id="ARBA00023069"/>
    </source>
</evidence>
<dbReference type="Gene3D" id="1.20.1520.10">
    <property type="entry name" value="ADP-ribosylation factor-like 2-binding protein, domain"/>
    <property type="match status" value="1"/>
</dbReference>
<name>F0WFN5_9STRA</name>
<keyword evidence="10" id="KW-0206">Cytoskeleton</keyword>
<keyword evidence="8" id="KW-0969">Cilium</keyword>
<dbReference type="PANTHER" id="PTHR15487">
    <property type="entry name" value="ADP-RIBOSYLATION FACTOR-LIKE PROTEIN 2-BINDING PROTEIN"/>
    <property type="match status" value="1"/>
</dbReference>
<dbReference type="AlphaFoldDB" id="F0WFN5"/>
<evidence type="ECO:0000259" key="13">
    <source>
        <dbReference type="Pfam" id="PF11527"/>
    </source>
</evidence>
<organism evidence="14">
    <name type="scientific">Albugo laibachii Nc14</name>
    <dbReference type="NCBI Taxonomy" id="890382"/>
    <lineage>
        <taxon>Eukaryota</taxon>
        <taxon>Sar</taxon>
        <taxon>Stramenopiles</taxon>
        <taxon>Oomycota</taxon>
        <taxon>Peronosporomycetes</taxon>
        <taxon>Albuginales</taxon>
        <taxon>Albuginaceae</taxon>
        <taxon>Albugo</taxon>
    </lineage>
</organism>
<reference evidence="14" key="2">
    <citation type="submission" date="2011-02" db="EMBL/GenBank/DDBJ databases">
        <authorList>
            <person name="MacLean D."/>
        </authorList>
    </citation>
    <scope>NUCLEOTIDE SEQUENCE</scope>
</reference>
<evidence type="ECO:0000256" key="4">
    <source>
        <dbReference type="ARBA" id="ARBA00004569"/>
    </source>
</evidence>
<reference evidence="14" key="1">
    <citation type="journal article" date="2011" name="PLoS Biol.">
        <title>Gene gain and loss during evolution of obligate parasitism in the white rust pathogen of Arabidopsis thaliana.</title>
        <authorList>
            <person name="Kemen E."/>
            <person name="Gardiner A."/>
            <person name="Schultz-Larsen T."/>
            <person name="Kemen A.C."/>
            <person name="Balmuth A.L."/>
            <person name="Robert-Seilaniantz A."/>
            <person name="Bailey K."/>
            <person name="Holub E."/>
            <person name="Studholme D.J."/>
            <person name="Maclean D."/>
            <person name="Jones J.D."/>
        </authorList>
    </citation>
    <scope>NUCLEOTIDE SEQUENCE</scope>
</reference>